<dbReference type="Proteomes" id="UP000472372">
    <property type="component" value="Chromosome 11"/>
</dbReference>
<gene>
    <name evidence="7" type="ORF">PTTW11_10497</name>
</gene>
<dbReference type="GO" id="GO:0005737">
    <property type="term" value="C:cytoplasm"/>
    <property type="evidence" value="ECO:0007669"/>
    <property type="project" value="TreeGrafter"/>
</dbReference>
<dbReference type="SUPFAM" id="SSF54928">
    <property type="entry name" value="RNA-binding domain, RBD"/>
    <property type="match status" value="1"/>
</dbReference>
<feature type="region of interest" description="Disordered" evidence="6">
    <location>
        <begin position="13"/>
        <end position="37"/>
    </location>
</feature>
<evidence type="ECO:0000256" key="5">
    <source>
        <dbReference type="ARBA" id="ARBA00023242"/>
    </source>
</evidence>
<feature type="compositionally biased region" description="Basic and acidic residues" evidence="6">
    <location>
        <begin position="286"/>
        <end position="297"/>
    </location>
</feature>
<dbReference type="Gene3D" id="3.30.70.330">
    <property type="match status" value="1"/>
</dbReference>
<feature type="compositionally biased region" description="Low complexity" evidence="6">
    <location>
        <begin position="227"/>
        <end position="236"/>
    </location>
</feature>
<keyword evidence="2" id="KW-0507">mRNA processing</keyword>
<name>A0A6S6WDT7_9PLEO</name>
<dbReference type="GO" id="GO:0003723">
    <property type="term" value="F:RNA binding"/>
    <property type="evidence" value="ECO:0007669"/>
    <property type="project" value="UniProtKB-UniRule"/>
</dbReference>
<sequence length="297" mass="32568">MVERVTHPIADRAQEGGAIRAVRPRGTGRQPPGVPSLAPVQPLMLEQVVVEALTRNVKEDHVREIFGKYGVIKDLRMPMNPTFNINRGVAYILYEEVDEAERAIAKMHDAQLDGARIQVSIVLPKRRFSQTPPPARRGPPPRERFQDDFDGGYGRGGRPPRGGGPPGAYRPPPMDGPGRYRSPPRRMSPDRGNWGRGRGGRGGRGGYGGRPRSYTRSRSRSPRRSISRSSYSRSPSRTPPRRRGGGGGGGYRRRDSPPRRGGRGGSGSGGDGGGARSRPGYSSYGSDRDRSRSRDRR</sequence>
<feature type="compositionally biased region" description="Gly residues" evidence="6">
    <location>
        <begin position="151"/>
        <end position="166"/>
    </location>
</feature>
<dbReference type="EMBL" id="HG992987">
    <property type="protein sequence ID" value="CAE7214070.1"/>
    <property type="molecule type" value="Genomic_DNA"/>
</dbReference>
<dbReference type="GO" id="GO:0061574">
    <property type="term" value="C:ASAP complex"/>
    <property type="evidence" value="ECO:0007669"/>
    <property type="project" value="TreeGrafter"/>
</dbReference>
<protein>
    <submittedName>
        <fullName evidence="7">RNA-binding protein</fullName>
    </submittedName>
</protein>
<dbReference type="GO" id="GO:0005654">
    <property type="term" value="C:nucleoplasm"/>
    <property type="evidence" value="ECO:0007669"/>
    <property type="project" value="TreeGrafter"/>
</dbReference>
<evidence type="ECO:0000256" key="2">
    <source>
        <dbReference type="ARBA" id="ARBA00022664"/>
    </source>
</evidence>
<organism evidence="7 8">
    <name type="scientific">Pyrenophora teres f. teres</name>
    <dbReference type="NCBI Taxonomy" id="97479"/>
    <lineage>
        <taxon>Eukaryota</taxon>
        <taxon>Fungi</taxon>
        <taxon>Dikarya</taxon>
        <taxon>Ascomycota</taxon>
        <taxon>Pezizomycotina</taxon>
        <taxon>Dothideomycetes</taxon>
        <taxon>Pleosporomycetidae</taxon>
        <taxon>Pleosporales</taxon>
        <taxon>Pleosporineae</taxon>
        <taxon>Pleosporaceae</taxon>
        <taxon>Pyrenophora</taxon>
    </lineage>
</organism>
<evidence type="ECO:0000256" key="3">
    <source>
        <dbReference type="ARBA" id="ARBA00022884"/>
    </source>
</evidence>
<dbReference type="PROSITE" id="PS50102">
    <property type="entry name" value="RRM"/>
    <property type="match status" value="1"/>
</dbReference>
<evidence type="ECO:0000256" key="1">
    <source>
        <dbReference type="ARBA" id="ARBA00004123"/>
    </source>
</evidence>
<dbReference type="GO" id="GO:0000398">
    <property type="term" value="P:mRNA splicing, via spliceosome"/>
    <property type="evidence" value="ECO:0007669"/>
    <property type="project" value="TreeGrafter"/>
</dbReference>
<feature type="region of interest" description="Disordered" evidence="6">
    <location>
        <begin position="123"/>
        <end position="297"/>
    </location>
</feature>
<dbReference type="CDD" id="cd12365">
    <property type="entry name" value="RRM_RNPS1"/>
    <property type="match status" value="1"/>
</dbReference>
<feature type="compositionally biased region" description="Gly residues" evidence="6">
    <location>
        <begin position="263"/>
        <end position="275"/>
    </location>
</feature>
<evidence type="ECO:0000256" key="4">
    <source>
        <dbReference type="ARBA" id="ARBA00023187"/>
    </source>
</evidence>
<reference evidence="7" key="1">
    <citation type="submission" date="2021-02" db="EMBL/GenBank/DDBJ databases">
        <authorList>
            <person name="Syme A R."/>
            <person name="Syme A R."/>
            <person name="Moolhuijzen P."/>
        </authorList>
    </citation>
    <scope>NUCLEOTIDE SEQUENCE</scope>
    <source>
        <strain evidence="7">W1-1</strain>
    </source>
</reference>
<dbReference type="InterPro" id="IPR035979">
    <property type="entry name" value="RBD_domain_sf"/>
</dbReference>
<feature type="compositionally biased region" description="Low complexity" evidence="6">
    <location>
        <begin position="276"/>
        <end position="285"/>
    </location>
</feature>
<feature type="compositionally biased region" description="Basic residues" evidence="6">
    <location>
        <begin position="213"/>
        <end position="226"/>
    </location>
</feature>
<dbReference type="InterPro" id="IPR012677">
    <property type="entry name" value="Nucleotide-bd_a/b_plait_sf"/>
</dbReference>
<evidence type="ECO:0000313" key="7">
    <source>
        <dbReference type="EMBL" id="CAE7214070.1"/>
    </source>
</evidence>
<proteinExistence type="predicted"/>
<dbReference type="PANTHER" id="PTHR15481">
    <property type="entry name" value="RIBONUCLEIC ACID BINDING PROTEIN S1"/>
    <property type="match status" value="1"/>
</dbReference>
<dbReference type="InterPro" id="IPR000504">
    <property type="entry name" value="RRM_dom"/>
</dbReference>
<dbReference type="SMART" id="SM00360">
    <property type="entry name" value="RRM"/>
    <property type="match status" value="1"/>
</dbReference>
<keyword evidence="5" id="KW-0539">Nucleus</keyword>
<keyword evidence="3" id="KW-0694">RNA-binding</keyword>
<dbReference type="AlphaFoldDB" id="A0A6S6WDT7"/>
<evidence type="ECO:0000256" key="6">
    <source>
        <dbReference type="SAM" id="MobiDB-lite"/>
    </source>
</evidence>
<keyword evidence="4" id="KW-0508">mRNA splicing</keyword>
<feature type="compositionally biased region" description="Gly residues" evidence="6">
    <location>
        <begin position="194"/>
        <end position="209"/>
    </location>
</feature>
<accession>A0A6S6WDT7</accession>
<dbReference type="PANTHER" id="PTHR15481:SF0">
    <property type="entry name" value="LD23870P-RELATED"/>
    <property type="match status" value="1"/>
</dbReference>
<dbReference type="Pfam" id="PF00076">
    <property type="entry name" value="RRM_1"/>
    <property type="match status" value="1"/>
</dbReference>
<evidence type="ECO:0000313" key="8">
    <source>
        <dbReference type="Proteomes" id="UP000472372"/>
    </source>
</evidence>
<dbReference type="InterPro" id="IPR034201">
    <property type="entry name" value="RNPS1_RRM"/>
</dbReference>
<comment type="subcellular location">
    <subcellularLocation>
        <location evidence="1">Nucleus</location>
    </subcellularLocation>
</comment>